<reference evidence="8" key="1">
    <citation type="submission" date="2020-04" db="EMBL/GenBank/DDBJ databases">
        <authorList>
            <person name="Alioto T."/>
            <person name="Alioto T."/>
            <person name="Gomez Garrido J."/>
        </authorList>
    </citation>
    <scope>NUCLEOTIDE SEQUENCE</scope>
    <source>
        <strain evidence="8">A484AB</strain>
    </source>
</reference>
<dbReference type="OrthoDB" id="1683373at2759"/>
<dbReference type="EMBL" id="CACRXK020004419">
    <property type="protein sequence ID" value="CAB4002683.1"/>
    <property type="molecule type" value="Genomic_DNA"/>
</dbReference>
<dbReference type="PRINTS" id="PR00492">
    <property type="entry name" value="RHOGDI"/>
</dbReference>
<dbReference type="GO" id="GO:0005094">
    <property type="term" value="F:Rho GDP-dissociation inhibitor activity"/>
    <property type="evidence" value="ECO:0007669"/>
    <property type="project" value="InterPro"/>
</dbReference>
<evidence type="ECO:0000256" key="7">
    <source>
        <dbReference type="SAM" id="MobiDB-lite"/>
    </source>
</evidence>
<dbReference type="PANTHER" id="PTHR10980">
    <property type="entry name" value="RHO GDP-DISSOCIATION INHIBITOR"/>
    <property type="match status" value="1"/>
</dbReference>
<organism evidence="8 9">
    <name type="scientific">Paramuricea clavata</name>
    <name type="common">Red gorgonian</name>
    <name type="synonym">Violescent sea-whip</name>
    <dbReference type="NCBI Taxonomy" id="317549"/>
    <lineage>
        <taxon>Eukaryota</taxon>
        <taxon>Metazoa</taxon>
        <taxon>Cnidaria</taxon>
        <taxon>Anthozoa</taxon>
        <taxon>Octocorallia</taxon>
        <taxon>Malacalcyonacea</taxon>
        <taxon>Plexauridae</taxon>
        <taxon>Paramuricea</taxon>
    </lineage>
</organism>
<dbReference type="PANTHER" id="PTHR10980:SF3">
    <property type="entry name" value="LD16419P"/>
    <property type="match status" value="1"/>
</dbReference>
<evidence type="ECO:0000313" key="8">
    <source>
        <dbReference type="EMBL" id="CAB4002683.1"/>
    </source>
</evidence>
<dbReference type="GO" id="GO:0016020">
    <property type="term" value="C:membrane"/>
    <property type="evidence" value="ECO:0007669"/>
    <property type="project" value="TreeGrafter"/>
</dbReference>
<dbReference type="AlphaFoldDB" id="A0A7D9E7X1"/>
<keyword evidence="3" id="KW-0963">Cytoplasm</keyword>
<evidence type="ECO:0000256" key="3">
    <source>
        <dbReference type="ARBA" id="ARBA00022490"/>
    </source>
</evidence>
<sequence>MADSTGDDIKPIDNEEIEETPGYQPPAQKSLKEIQDQDQDDESLQKYKAQLLAGAESVLDEGGENVLVKQLAIKVQGRDDIKVDLTGDITKLKDKPIVIKEGAEYRVEISFRVQREIVAGLKYFQVISRKGIKVDKNDFMVGSYGPKTEVQSYMTPAEQAPSGMLSRGHYGVKSKFTDDDKKIYLEWEWSFDIKKDWM</sequence>
<dbReference type="Gene3D" id="2.70.50.30">
    <property type="entry name" value="Coagulation Factor XIII, subunit A, domain 1"/>
    <property type="match status" value="1"/>
</dbReference>
<evidence type="ECO:0000256" key="6">
    <source>
        <dbReference type="ARBA" id="ARBA00080671"/>
    </source>
</evidence>
<comment type="subcellular location">
    <subcellularLocation>
        <location evidence="1">Cytoplasm</location>
    </subcellularLocation>
</comment>
<accession>A0A7D9E7X1</accession>
<protein>
    <recommendedName>
        <fullName evidence="5">Rho GDP-dissociation inhibitor 3</fullName>
    </recommendedName>
    <alternativeName>
        <fullName evidence="6">Rho-GDI gamma</fullName>
    </alternativeName>
</protein>
<keyword evidence="9" id="KW-1185">Reference proteome</keyword>
<dbReference type="GO" id="GO:0007266">
    <property type="term" value="P:Rho protein signal transduction"/>
    <property type="evidence" value="ECO:0007669"/>
    <property type="project" value="InterPro"/>
</dbReference>
<dbReference type="Proteomes" id="UP001152795">
    <property type="component" value="Unassembled WGS sequence"/>
</dbReference>
<gene>
    <name evidence="8" type="ORF">PACLA_8A006993</name>
</gene>
<dbReference type="GO" id="GO:0005829">
    <property type="term" value="C:cytosol"/>
    <property type="evidence" value="ECO:0007669"/>
    <property type="project" value="TreeGrafter"/>
</dbReference>
<evidence type="ECO:0000256" key="4">
    <source>
        <dbReference type="ARBA" id="ARBA00053735"/>
    </source>
</evidence>
<feature type="region of interest" description="Disordered" evidence="7">
    <location>
        <begin position="1"/>
        <end position="42"/>
    </location>
</feature>
<name>A0A7D9E7X1_PARCT</name>
<comment type="function">
    <text evidence="4">Inhibits GDP/GTP exchange reaction of RhoB. Interacts specifically with the GDP- and GTP-bound forms of post-translationally processed Rhob and Rhog proteins, both of which show a growth-regulated expression in mammalian cells. Stimulates the release of the GDP-bound but not the GTP-bound RhoB protein. Also inhibits the GDP/GTP exchange of RhoB but shows less ability to inhibit the dissociation of prebound GTP.</text>
</comment>
<evidence type="ECO:0000256" key="2">
    <source>
        <dbReference type="ARBA" id="ARBA00009758"/>
    </source>
</evidence>
<dbReference type="InterPro" id="IPR024792">
    <property type="entry name" value="RhoGDI_dom_sf"/>
</dbReference>
<evidence type="ECO:0000256" key="1">
    <source>
        <dbReference type="ARBA" id="ARBA00004496"/>
    </source>
</evidence>
<proteinExistence type="inferred from homology"/>
<dbReference type="SUPFAM" id="SSF81296">
    <property type="entry name" value="E set domains"/>
    <property type="match status" value="1"/>
</dbReference>
<comment type="similarity">
    <text evidence="2">Belongs to the Rho GDI family.</text>
</comment>
<dbReference type="Pfam" id="PF02115">
    <property type="entry name" value="Rho_GDI"/>
    <property type="match status" value="1"/>
</dbReference>
<dbReference type="InterPro" id="IPR000406">
    <property type="entry name" value="Rho_GDI"/>
</dbReference>
<dbReference type="FunFam" id="2.70.50.30:FF:000001">
    <property type="entry name" value="Rho GDP-dissociation inhibitor 1"/>
    <property type="match status" value="1"/>
</dbReference>
<evidence type="ECO:0000313" key="9">
    <source>
        <dbReference type="Proteomes" id="UP001152795"/>
    </source>
</evidence>
<evidence type="ECO:0000256" key="5">
    <source>
        <dbReference type="ARBA" id="ARBA00073845"/>
    </source>
</evidence>
<dbReference type="InterPro" id="IPR014756">
    <property type="entry name" value="Ig_E-set"/>
</dbReference>
<comment type="caution">
    <text evidence="8">The sequence shown here is derived from an EMBL/GenBank/DDBJ whole genome shotgun (WGS) entry which is preliminary data.</text>
</comment>